<protein>
    <submittedName>
        <fullName evidence="1">Uncharacterized protein</fullName>
    </submittedName>
</protein>
<keyword evidence="2" id="KW-1185">Reference proteome</keyword>
<evidence type="ECO:0000313" key="2">
    <source>
        <dbReference type="Proteomes" id="UP001392437"/>
    </source>
</evidence>
<dbReference type="AlphaFoldDB" id="A0AAW0R7W2"/>
<comment type="caution">
    <text evidence="1">The sequence shown here is derived from an EMBL/GenBank/DDBJ whole genome shotgun (WGS) entry which is preliminary data.</text>
</comment>
<organism evidence="1 2">
    <name type="scientific">Apiospora kogelbergensis</name>
    <dbReference type="NCBI Taxonomy" id="1337665"/>
    <lineage>
        <taxon>Eukaryota</taxon>
        <taxon>Fungi</taxon>
        <taxon>Dikarya</taxon>
        <taxon>Ascomycota</taxon>
        <taxon>Pezizomycotina</taxon>
        <taxon>Sordariomycetes</taxon>
        <taxon>Xylariomycetidae</taxon>
        <taxon>Amphisphaeriales</taxon>
        <taxon>Apiosporaceae</taxon>
        <taxon>Apiospora</taxon>
    </lineage>
</organism>
<sequence>MVSTETPGDAQFERAHHEDSIVSGVGAGVPIPGGLAPGLTAGLVPGLVTSHSAPSFRLLSDNNEKGLFDVTDGLSPGPVIHFAEVVRRQPQLVVRVSGAHH</sequence>
<proteinExistence type="predicted"/>
<evidence type="ECO:0000313" key="1">
    <source>
        <dbReference type="EMBL" id="KAK8129886.1"/>
    </source>
</evidence>
<name>A0AAW0R7W2_9PEZI</name>
<reference evidence="1 2" key="1">
    <citation type="submission" date="2023-01" db="EMBL/GenBank/DDBJ databases">
        <title>Analysis of 21 Apiospora genomes using comparative genomics revels a genus with tremendous synthesis potential of carbohydrate active enzymes and secondary metabolites.</title>
        <authorList>
            <person name="Sorensen T."/>
        </authorList>
    </citation>
    <scope>NUCLEOTIDE SEQUENCE [LARGE SCALE GENOMIC DNA]</scope>
    <source>
        <strain evidence="1 2">CBS 117206</strain>
    </source>
</reference>
<dbReference type="Proteomes" id="UP001392437">
    <property type="component" value="Unassembled WGS sequence"/>
</dbReference>
<gene>
    <name evidence="1" type="ORF">PG999_002266</name>
</gene>
<dbReference type="EMBL" id="JAQQWP010000002">
    <property type="protein sequence ID" value="KAK8129886.1"/>
    <property type="molecule type" value="Genomic_DNA"/>
</dbReference>
<accession>A0AAW0R7W2</accession>